<feature type="non-terminal residue" evidence="6">
    <location>
        <position position="1"/>
    </location>
</feature>
<dbReference type="InterPro" id="IPR001245">
    <property type="entry name" value="Ser-Thr/Tyr_kinase_cat_dom"/>
</dbReference>
<name>A0A0C3QEZ0_9AGAM</name>
<feature type="non-terminal residue" evidence="6">
    <location>
        <position position="203"/>
    </location>
</feature>
<dbReference type="PANTHER" id="PTHR44329:SF288">
    <property type="entry name" value="MITOGEN-ACTIVATED PROTEIN KINASE KINASE KINASE 20"/>
    <property type="match status" value="1"/>
</dbReference>
<organism evidence="6 7">
    <name type="scientific">Tulasnella calospora MUT 4182</name>
    <dbReference type="NCBI Taxonomy" id="1051891"/>
    <lineage>
        <taxon>Eukaryota</taxon>
        <taxon>Fungi</taxon>
        <taxon>Dikarya</taxon>
        <taxon>Basidiomycota</taxon>
        <taxon>Agaricomycotina</taxon>
        <taxon>Agaricomycetes</taxon>
        <taxon>Cantharellales</taxon>
        <taxon>Tulasnellaceae</taxon>
        <taxon>Tulasnella</taxon>
    </lineage>
</organism>
<dbReference type="Proteomes" id="UP000054248">
    <property type="component" value="Unassembled WGS sequence"/>
</dbReference>
<dbReference type="PROSITE" id="PS00108">
    <property type="entry name" value="PROTEIN_KINASE_ST"/>
    <property type="match status" value="1"/>
</dbReference>
<evidence type="ECO:0000256" key="3">
    <source>
        <dbReference type="ARBA" id="ARBA00022777"/>
    </source>
</evidence>
<protein>
    <recommendedName>
        <fullName evidence="5">Protein kinase domain-containing protein</fullName>
    </recommendedName>
</protein>
<dbReference type="InterPro" id="IPR000719">
    <property type="entry name" value="Prot_kinase_dom"/>
</dbReference>
<dbReference type="PROSITE" id="PS50011">
    <property type="entry name" value="PROTEIN_KINASE_DOM"/>
    <property type="match status" value="1"/>
</dbReference>
<reference evidence="6 7" key="1">
    <citation type="submission" date="2014-04" db="EMBL/GenBank/DDBJ databases">
        <authorList>
            <consortium name="DOE Joint Genome Institute"/>
            <person name="Kuo A."/>
            <person name="Girlanda M."/>
            <person name="Perotto S."/>
            <person name="Kohler A."/>
            <person name="Nagy L.G."/>
            <person name="Floudas D."/>
            <person name="Copeland A."/>
            <person name="Barry K.W."/>
            <person name="Cichocki N."/>
            <person name="Veneault-Fourrey C."/>
            <person name="LaButti K."/>
            <person name="Lindquist E.A."/>
            <person name="Lipzen A."/>
            <person name="Lundell T."/>
            <person name="Morin E."/>
            <person name="Murat C."/>
            <person name="Sun H."/>
            <person name="Tunlid A."/>
            <person name="Henrissat B."/>
            <person name="Grigoriev I.V."/>
            <person name="Hibbett D.S."/>
            <person name="Martin F."/>
            <person name="Nordberg H.P."/>
            <person name="Cantor M.N."/>
            <person name="Hua S.X."/>
        </authorList>
    </citation>
    <scope>NUCLEOTIDE SEQUENCE [LARGE SCALE GENOMIC DNA]</scope>
    <source>
        <strain evidence="6 7">MUT 4182</strain>
    </source>
</reference>
<accession>A0A0C3QEZ0</accession>
<proteinExistence type="predicted"/>
<dbReference type="Pfam" id="PF07714">
    <property type="entry name" value="PK_Tyr_Ser-Thr"/>
    <property type="match status" value="1"/>
</dbReference>
<evidence type="ECO:0000256" key="4">
    <source>
        <dbReference type="ARBA" id="ARBA00022840"/>
    </source>
</evidence>
<dbReference type="SMART" id="SM00220">
    <property type="entry name" value="S_TKc"/>
    <property type="match status" value="1"/>
</dbReference>
<dbReference type="AlphaFoldDB" id="A0A0C3QEZ0"/>
<dbReference type="EMBL" id="KN823078">
    <property type="protein sequence ID" value="KIO23714.1"/>
    <property type="molecule type" value="Genomic_DNA"/>
</dbReference>
<dbReference type="HOGENOM" id="CLU_000288_7_18_1"/>
<feature type="domain" description="Protein kinase" evidence="5">
    <location>
        <begin position="1"/>
        <end position="203"/>
    </location>
</feature>
<evidence type="ECO:0000256" key="2">
    <source>
        <dbReference type="ARBA" id="ARBA00022741"/>
    </source>
</evidence>
<keyword evidence="1" id="KW-0808">Transferase</keyword>
<reference evidence="7" key="2">
    <citation type="submission" date="2015-01" db="EMBL/GenBank/DDBJ databases">
        <title>Evolutionary Origins and Diversification of the Mycorrhizal Mutualists.</title>
        <authorList>
            <consortium name="DOE Joint Genome Institute"/>
            <consortium name="Mycorrhizal Genomics Consortium"/>
            <person name="Kohler A."/>
            <person name="Kuo A."/>
            <person name="Nagy L.G."/>
            <person name="Floudas D."/>
            <person name="Copeland A."/>
            <person name="Barry K.W."/>
            <person name="Cichocki N."/>
            <person name="Veneault-Fourrey C."/>
            <person name="LaButti K."/>
            <person name="Lindquist E.A."/>
            <person name="Lipzen A."/>
            <person name="Lundell T."/>
            <person name="Morin E."/>
            <person name="Murat C."/>
            <person name="Riley R."/>
            <person name="Ohm R."/>
            <person name="Sun H."/>
            <person name="Tunlid A."/>
            <person name="Henrissat B."/>
            <person name="Grigoriev I.V."/>
            <person name="Hibbett D.S."/>
            <person name="Martin F."/>
        </authorList>
    </citation>
    <scope>NUCLEOTIDE SEQUENCE [LARGE SCALE GENOMIC DNA]</scope>
    <source>
        <strain evidence="7">MUT 4182</strain>
    </source>
</reference>
<keyword evidence="4" id="KW-0067">ATP-binding</keyword>
<evidence type="ECO:0000313" key="6">
    <source>
        <dbReference type="EMBL" id="KIO23714.1"/>
    </source>
</evidence>
<dbReference type="InterPro" id="IPR011009">
    <property type="entry name" value="Kinase-like_dom_sf"/>
</dbReference>
<dbReference type="GO" id="GO:0005524">
    <property type="term" value="F:ATP binding"/>
    <property type="evidence" value="ECO:0007669"/>
    <property type="project" value="UniProtKB-KW"/>
</dbReference>
<gene>
    <name evidence="6" type="ORF">M407DRAFT_45619</name>
</gene>
<keyword evidence="7" id="KW-1185">Reference proteome</keyword>
<evidence type="ECO:0000313" key="7">
    <source>
        <dbReference type="Proteomes" id="UP000054248"/>
    </source>
</evidence>
<sequence length="203" mass="22185">LGLWGSLAHENIAKLLGSALVNDTPSVITERCNGGNIAQYLKKNPTANRRNLVLDAAKGLQYLHSHLPPICHGDVKSNNVLVDDGKVKLGDIGILEFLETRGVGAGMHGKTGDARWTAPEVLEGQGHQWSSDVYSFGCLALFILRDMLPYATLKADATVLQAIYRGELPIDRHSGSSLDPTWKLCWTQDLQRRPTMSTILESV</sequence>
<keyword evidence="3" id="KW-0418">Kinase</keyword>
<dbReference type="PANTHER" id="PTHR44329">
    <property type="entry name" value="SERINE/THREONINE-PROTEIN KINASE TNNI3K-RELATED"/>
    <property type="match status" value="1"/>
</dbReference>
<dbReference type="InterPro" id="IPR008271">
    <property type="entry name" value="Ser/Thr_kinase_AS"/>
</dbReference>
<dbReference type="SUPFAM" id="SSF56112">
    <property type="entry name" value="Protein kinase-like (PK-like)"/>
    <property type="match status" value="1"/>
</dbReference>
<dbReference type="InterPro" id="IPR051681">
    <property type="entry name" value="Ser/Thr_Kinases-Pseudokinases"/>
</dbReference>
<evidence type="ECO:0000256" key="1">
    <source>
        <dbReference type="ARBA" id="ARBA00022679"/>
    </source>
</evidence>
<dbReference type="OrthoDB" id="10261027at2759"/>
<keyword evidence="2" id="KW-0547">Nucleotide-binding</keyword>
<dbReference type="GO" id="GO:0004674">
    <property type="term" value="F:protein serine/threonine kinase activity"/>
    <property type="evidence" value="ECO:0007669"/>
    <property type="project" value="TreeGrafter"/>
</dbReference>
<dbReference type="STRING" id="1051891.A0A0C3QEZ0"/>
<evidence type="ECO:0000259" key="5">
    <source>
        <dbReference type="PROSITE" id="PS50011"/>
    </source>
</evidence>
<dbReference type="Gene3D" id="1.10.510.10">
    <property type="entry name" value="Transferase(Phosphotransferase) domain 1"/>
    <property type="match status" value="1"/>
</dbReference>